<accession>A0A836C7G4</accession>
<sequence>MGKRSFRELFRKAKEARGGGPLSIKISCSSSKYAPTANYAGVIVYHKDDSHVWKYDGPVASGRGRSFYVFILDATDWSRTAVSAAGGVHAYLLEQLIGKSDQRNACCGGFALVDDLLKFVSSELNVTSNSSAVNSWESDGSRALSFEECKLVQLAVKMWQDHGPSHIFEVPASYETVIG</sequence>
<proteinExistence type="predicted"/>
<evidence type="ECO:0000313" key="1">
    <source>
        <dbReference type="EMBL" id="KAG5175494.1"/>
    </source>
</evidence>
<dbReference type="Proteomes" id="UP000664859">
    <property type="component" value="Unassembled WGS sequence"/>
</dbReference>
<protein>
    <submittedName>
        <fullName evidence="1">Uncharacterized protein</fullName>
    </submittedName>
</protein>
<gene>
    <name evidence="1" type="ORF">JKP88DRAFT_172191</name>
</gene>
<reference evidence="1" key="1">
    <citation type="submission" date="2021-02" db="EMBL/GenBank/DDBJ databases">
        <title>First Annotated Genome of the Yellow-green Alga Tribonema minus.</title>
        <authorList>
            <person name="Mahan K.M."/>
        </authorList>
    </citation>
    <scope>NUCLEOTIDE SEQUENCE</scope>
    <source>
        <strain evidence="1">UTEX B ZZ1240</strain>
    </source>
</reference>
<organism evidence="1 2">
    <name type="scientific">Tribonema minus</name>
    <dbReference type="NCBI Taxonomy" id="303371"/>
    <lineage>
        <taxon>Eukaryota</taxon>
        <taxon>Sar</taxon>
        <taxon>Stramenopiles</taxon>
        <taxon>Ochrophyta</taxon>
        <taxon>PX clade</taxon>
        <taxon>Xanthophyceae</taxon>
        <taxon>Tribonematales</taxon>
        <taxon>Tribonemataceae</taxon>
        <taxon>Tribonema</taxon>
    </lineage>
</organism>
<dbReference type="OrthoDB" id="9987417at2759"/>
<dbReference type="AlphaFoldDB" id="A0A836C7G4"/>
<dbReference type="EMBL" id="JAFCMP010000548">
    <property type="protein sequence ID" value="KAG5175494.1"/>
    <property type="molecule type" value="Genomic_DNA"/>
</dbReference>
<evidence type="ECO:0000313" key="2">
    <source>
        <dbReference type="Proteomes" id="UP000664859"/>
    </source>
</evidence>
<keyword evidence="2" id="KW-1185">Reference proteome</keyword>
<name>A0A836C7G4_9STRA</name>
<comment type="caution">
    <text evidence="1">The sequence shown here is derived from an EMBL/GenBank/DDBJ whole genome shotgun (WGS) entry which is preliminary data.</text>
</comment>